<keyword evidence="3" id="KW-1185">Reference proteome</keyword>
<evidence type="ECO:0000313" key="3">
    <source>
        <dbReference type="Proteomes" id="UP000256373"/>
    </source>
</evidence>
<evidence type="ECO:0000256" key="1">
    <source>
        <dbReference type="SAM" id="SignalP"/>
    </source>
</evidence>
<protein>
    <submittedName>
        <fullName evidence="2">Outer membrane lipoprotein-sorting protein</fullName>
    </submittedName>
</protein>
<name>A0A3D8Y9G0_9BACT</name>
<sequence>MKTNKLFLAVAATMISLGSFAQTVDEIAEKHTAALGGADKLKSVKTIISERSLAVNGMDIPTKTILVVGKAVRSESTVMGNTMVQVLDGTTGWMIRPTMMGGTGEPEDMPAEVVKQTVSQLDPFGGLVDYKEKGNKVELVGTEKVDKKDAFHLKLTTKDGQTIDEWVDAQTYLITKVKVEMAGQSSEISFSDYKDTDGVKFAKTMDITSPQGAISFITNKVVVNGPVDEAVFKKPAK</sequence>
<keyword evidence="2" id="KW-0449">Lipoprotein</keyword>
<evidence type="ECO:0000313" key="2">
    <source>
        <dbReference type="EMBL" id="REA59958.1"/>
    </source>
</evidence>
<gene>
    <name evidence="2" type="ORF">DSL64_16205</name>
</gene>
<feature type="chain" id="PRO_5017673981" evidence="1">
    <location>
        <begin position="22"/>
        <end position="237"/>
    </location>
</feature>
<dbReference type="EMBL" id="QNUL01000013">
    <property type="protein sequence ID" value="REA59958.1"/>
    <property type="molecule type" value="Genomic_DNA"/>
</dbReference>
<accession>A0A3D8Y9G0</accession>
<dbReference type="OrthoDB" id="128937at2"/>
<dbReference type="Proteomes" id="UP000256373">
    <property type="component" value="Unassembled WGS sequence"/>
</dbReference>
<feature type="signal peptide" evidence="1">
    <location>
        <begin position="1"/>
        <end position="21"/>
    </location>
</feature>
<reference evidence="2 3" key="1">
    <citation type="submission" date="2018-07" db="EMBL/GenBank/DDBJ databases">
        <title>Dyadobacter roseus sp. nov., isolated from rose rhizosphere soil.</title>
        <authorList>
            <person name="Chen L."/>
        </authorList>
    </citation>
    <scope>NUCLEOTIDE SEQUENCE [LARGE SCALE GENOMIC DNA]</scope>
    <source>
        <strain evidence="2 3">RS19</strain>
    </source>
</reference>
<organism evidence="2 3">
    <name type="scientific">Dyadobacter luteus</name>
    <dbReference type="NCBI Taxonomy" id="2259619"/>
    <lineage>
        <taxon>Bacteria</taxon>
        <taxon>Pseudomonadati</taxon>
        <taxon>Bacteroidota</taxon>
        <taxon>Cytophagia</taxon>
        <taxon>Cytophagales</taxon>
        <taxon>Spirosomataceae</taxon>
        <taxon>Dyadobacter</taxon>
    </lineage>
</organism>
<proteinExistence type="predicted"/>
<keyword evidence="1" id="KW-0732">Signal</keyword>
<comment type="caution">
    <text evidence="2">The sequence shown here is derived from an EMBL/GenBank/DDBJ whole genome shotgun (WGS) entry which is preliminary data.</text>
</comment>
<dbReference type="RefSeq" id="WP_115832062.1">
    <property type="nucleotide sequence ID" value="NZ_QNUL01000013.1"/>
</dbReference>
<dbReference type="AlphaFoldDB" id="A0A3D8Y9G0"/>
<dbReference type="Gene3D" id="2.50.20.10">
    <property type="entry name" value="Lipoprotein localisation LolA/LolB/LppX"/>
    <property type="match status" value="1"/>
</dbReference>